<organism evidence="2 3">
    <name type="scientific">Aureobasidium vineae</name>
    <dbReference type="NCBI Taxonomy" id="2773715"/>
    <lineage>
        <taxon>Eukaryota</taxon>
        <taxon>Fungi</taxon>
        <taxon>Dikarya</taxon>
        <taxon>Ascomycota</taxon>
        <taxon>Pezizomycotina</taxon>
        <taxon>Dothideomycetes</taxon>
        <taxon>Dothideomycetidae</taxon>
        <taxon>Dothideales</taxon>
        <taxon>Saccotheciaceae</taxon>
        <taxon>Aureobasidium</taxon>
    </lineage>
</organism>
<evidence type="ECO:0000313" key="3">
    <source>
        <dbReference type="Proteomes" id="UP000716446"/>
    </source>
</evidence>
<name>A0A9N8JBM8_9PEZI</name>
<sequence length="522" mass="59836">MWPGPSDQLMPILSMIPSAYLDHVIVLATKKFIGKSLDDPKVARNRCIERLNCWLVDLGLFYPSIYQSSSIGATVLYPFLALKFTIAELGTHLRSLHPADAATIVLHNWIKPSILEVPDPELSESDITDSDVPSVTSNTTPDTVRDLPLQPPPTVHSRHGSKTEDPFHTYGLRYTVSRSPDRSRTHRATLEERQEIFDTIASTLHDRCKPDQNDFYPSRGGAWFHLFTLLSENKIDYAGWLSDLFQVLKHHKSPVWTYYLFAKLTRANVRIPYPVAVDIMRYFIDIEKTQWALDVFNRSQSHQWLSSVPELLFALTDSRAVRSQAVFDLLKRPDYANSLPTELRSVANNPLSHERIQLVHHVAYAMAKSPLLTSRMAFRKVCDCLNYLQDRGAPLSSLMSRALVYAGVTRPLREGIWLSTEKFQWILMFVRRLEGDEVADSLDEAAFTLRSENLELDKARMKPLDEMQQEADHIAWEYRKRFGHGSHQSENITSPYKTVTPKRTRVQRRLEFAATVSQKESK</sequence>
<proteinExistence type="predicted"/>
<reference evidence="2" key="1">
    <citation type="submission" date="2020-06" db="EMBL/GenBank/DDBJ databases">
        <authorList>
            <person name="Onetto C."/>
        </authorList>
    </citation>
    <scope>NUCLEOTIDE SEQUENCE</scope>
</reference>
<keyword evidence="3" id="KW-1185">Reference proteome</keyword>
<dbReference type="AlphaFoldDB" id="A0A9N8JBM8"/>
<comment type="caution">
    <text evidence="2">The sequence shown here is derived from an EMBL/GenBank/DDBJ whole genome shotgun (WGS) entry which is preliminary data.</text>
</comment>
<feature type="region of interest" description="Disordered" evidence="1">
    <location>
        <begin position="121"/>
        <end position="162"/>
    </location>
</feature>
<feature type="compositionally biased region" description="Polar residues" evidence="1">
    <location>
        <begin position="131"/>
        <end position="142"/>
    </location>
</feature>
<dbReference type="EMBL" id="CAIJEN010000001">
    <property type="protein sequence ID" value="CAD0082514.1"/>
    <property type="molecule type" value="Genomic_DNA"/>
</dbReference>
<dbReference type="Proteomes" id="UP000716446">
    <property type="component" value="Unassembled WGS sequence"/>
</dbReference>
<protein>
    <submittedName>
        <fullName evidence="2">Uncharacterized protein</fullName>
    </submittedName>
</protein>
<accession>A0A9N8JBM8</accession>
<evidence type="ECO:0000256" key="1">
    <source>
        <dbReference type="SAM" id="MobiDB-lite"/>
    </source>
</evidence>
<gene>
    <name evidence="2" type="ORF">AWRI4619_LOCUS1081</name>
</gene>
<evidence type="ECO:0000313" key="2">
    <source>
        <dbReference type="EMBL" id="CAD0082514.1"/>
    </source>
</evidence>